<reference evidence="2" key="1">
    <citation type="submission" date="2021-01" db="EMBL/GenBank/DDBJ databases">
        <title>Whole genome shotgun sequence of Actinocatenispora rupis NBRC 107355.</title>
        <authorList>
            <person name="Komaki H."/>
            <person name="Tamura T."/>
        </authorList>
    </citation>
    <scope>NUCLEOTIDE SEQUENCE</scope>
    <source>
        <strain evidence="2">NBRC 107355</strain>
    </source>
</reference>
<dbReference type="SUPFAM" id="SSF53335">
    <property type="entry name" value="S-adenosyl-L-methionine-dependent methyltransferases"/>
    <property type="match status" value="1"/>
</dbReference>
<dbReference type="PANTHER" id="PTHR43591">
    <property type="entry name" value="METHYLTRANSFERASE"/>
    <property type="match status" value="1"/>
</dbReference>
<dbReference type="InterPro" id="IPR013216">
    <property type="entry name" value="Methyltransf_11"/>
</dbReference>
<dbReference type="GO" id="GO:0008757">
    <property type="term" value="F:S-adenosylmethionine-dependent methyltransferase activity"/>
    <property type="evidence" value="ECO:0007669"/>
    <property type="project" value="InterPro"/>
</dbReference>
<dbReference type="Pfam" id="PF08241">
    <property type="entry name" value="Methyltransf_11"/>
    <property type="match status" value="1"/>
</dbReference>
<feature type="domain" description="Methyltransferase type 11" evidence="1">
    <location>
        <begin position="61"/>
        <end position="145"/>
    </location>
</feature>
<evidence type="ECO:0000313" key="3">
    <source>
        <dbReference type="Proteomes" id="UP000612808"/>
    </source>
</evidence>
<protein>
    <recommendedName>
        <fullName evidence="1">Methyltransferase type 11 domain-containing protein</fullName>
    </recommendedName>
</protein>
<sequence>MVACRLTVPEAAVSEPQEPYVWDRVDDTEDPDEMVTVQQDLERWPVVRAYRERMRELVGGGRALDVGAGPGGETTYVGVDNSMAMARRAYDRGRVAVVADAGRLPFAAGSFDAVRADRVLQHVPDPDTALAEATRVVRPGGRLVFADPDQSTLTIEAEPVGVRSGAALVAEVVAFRRRSIRNPDLAGRLAGRLTALGLVDVVSDAYRLVLTDPALAFGVTGWGELIEAAGRITAAERAAWEAALHGPFRYEVSYVVTAARRAG</sequence>
<accession>A0A8J3NBN6</accession>
<dbReference type="CDD" id="cd02440">
    <property type="entry name" value="AdoMet_MTases"/>
    <property type="match status" value="1"/>
</dbReference>
<name>A0A8J3NBN6_9ACTN</name>
<gene>
    <name evidence="2" type="ORF">Aru02nite_41400</name>
</gene>
<evidence type="ECO:0000259" key="1">
    <source>
        <dbReference type="Pfam" id="PF08241"/>
    </source>
</evidence>
<evidence type="ECO:0000313" key="2">
    <source>
        <dbReference type="EMBL" id="GID13251.1"/>
    </source>
</evidence>
<comment type="caution">
    <text evidence="2">The sequence shown here is derived from an EMBL/GenBank/DDBJ whole genome shotgun (WGS) entry which is preliminary data.</text>
</comment>
<dbReference type="Gene3D" id="3.40.50.150">
    <property type="entry name" value="Vaccinia Virus protein VP39"/>
    <property type="match status" value="1"/>
</dbReference>
<dbReference type="EMBL" id="BOMB01000023">
    <property type="protein sequence ID" value="GID13251.1"/>
    <property type="molecule type" value="Genomic_DNA"/>
</dbReference>
<organism evidence="2 3">
    <name type="scientific">Actinocatenispora rupis</name>
    <dbReference type="NCBI Taxonomy" id="519421"/>
    <lineage>
        <taxon>Bacteria</taxon>
        <taxon>Bacillati</taxon>
        <taxon>Actinomycetota</taxon>
        <taxon>Actinomycetes</taxon>
        <taxon>Micromonosporales</taxon>
        <taxon>Micromonosporaceae</taxon>
        <taxon>Actinocatenispora</taxon>
    </lineage>
</organism>
<keyword evidence="3" id="KW-1185">Reference proteome</keyword>
<dbReference type="PANTHER" id="PTHR43591:SF24">
    <property type="entry name" value="2-METHOXY-6-POLYPRENYL-1,4-BENZOQUINOL METHYLASE, MITOCHONDRIAL"/>
    <property type="match status" value="1"/>
</dbReference>
<dbReference type="Proteomes" id="UP000612808">
    <property type="component" value="Unassembled WGS sequence"/>
</dbReference>
<dbReference type="InterPro" id="IPR029063">
    <property type="entry name" value="SAM-dependent_MTases_sf"/>
</dbReference>
<dbReference type="AlphaFoldDB" id="A0A8J3NBN6"/>
<proteinExistence type="predicted"/>